<organism evidence="1 2">
    <name type="scientific">Helianthus annuus</name>
    <name type="common">Common sunflower</name>
    <dbReference type="NCBI Taxonomy" id="4232"/>
    <lineage>
        <taxon>Eukaryota</taxon>
        <taxon>Viridiplantae</taxon>
        <taxon>Streptophyta</taxon>
        <taxon>Embryophyta</taxon>
        <taxon>Tracheophyta</taxon>
        <taxon>Spermatophyta</taxon>
        <taxon>Magnoliopsida</taxon>
        <taxon>eudicotyledons</taxon>
        <taxon>Gunneridae</taxon>
        <taxon>Pentapetalae</taxon>
        <taxon>asterids</taxon>
        <taxon>campanulids</taxon>
        <taxon>Asterales</taxon>
        <taxon>Asteraceae</taxon>
        <taxon>Asteroideae</taxon>
        <taxon>Heliantheae alliance</taxon>
        <taxon>Heliantheae</taxon>
        <taxon>Helianthus</taxon>
    </lineage>
</organism>
<name>A0A251RLA6_HELAN</name>
<sequence>MAMSRASSCFAYPYRFFTVVAYAGFGAPPIRHPKGHLQILNRSRLVTLRPFSIIRKEVQEDEDLQLSMAVALLFFSFLLRVYPAII</sequence>
<reference evidence="2" key="1">
    <citation type="journal article" date="2017" name="Nature">
        <title>The sunflower genome provides insights into oil metabolism, flowering and Asterid evolution.</title>
        <authorList>
            <person name="Badouin H."/>
            <person name="Gouzy J."/>
            <person name="Grassa C.J."/>
            <person name="Murat F."/>
            <person name="Staton S.E."/>
            <person name="Cottret L."/>
            <person name="Lelandais-Briere C."/>
            <person name="Owens G.L."/>
            <person name="Carrere S."/>
            <person name="Mayjonade B."/>
            <person name="Legrand L."/>
            <person name="Gill N."/>
            <person name="Kane N.C."/>
            <person name="Bowers J.E."/>
            <person name="Hubner S."/>
            <person name="Bellec A."/>
            <person name="Berard A."/>
            <person name="Berges H."/>
            <person name="Blanchet N."/>
            <person name="Boniface M.C."/>
            <person name="Brunel D."/>
            <person name="Catrice O."/>
            <person name="Chaidir N."/>
            <person name="Claudel C."/>
            <person name="Donnadieu C."/>
            <person name="Faraut T."/>
            <person name="Fievet G."/>
            <person name="Helmstetter N."/>
            <person name="King M."/>
            <person name="Knapp S.J."/>
            <person name="Lai Z."/>
            <person name="Le Paslier M.C."/>
            <person name="Lippi Y."/>
            <person name="Lorenzon L."/>
            <person name="Mandel J.R."/>
            <person name="Marage G."/>
            <person name="Marchand G."/>
            <person name="Marquand E."/>
            <person name="Bret-Mestries E."/>
            <person name="Morien E."/>
            <person name="Nambeesan S."/>
            <person name="Nguyen T."/>
            <person name="Pegot-Espagnet P."/>
            <person name="Pouilly N."/>
            <person name="Raftis F."/>
            <person name="Sallet E."/>
            <person name="Schiex T."/>
            <person name="Thomas J."/>
            <person name="Vandecasteele C."/>
            <person name="Vares D."/>
            <person name="Vear F."/>
            <person name="Vautrin S."/>
            <person name="Crespi M."/>
            <person name="Mangin B."/>
            <person name="Burke J.M."/>
            <person name="Salse J."/>
            <person name="Munos S."/>
            <person name="Vincourt P."/>
            <person name="Rieseberg L.H."/>
            <person name="Langlade N.B."/>
        </authorList>
    </citation>
    <scope>NUCLEOTIDE SEQUENCE [LARGE SCALE GENOMIC DNA]</scope>
    <source>
        <strain evidence="2">cv. SF193</strain>
    </source>
</reference>
<gene>
    <name evidence="1" type="ORF">HannXRQ_Chr17g0535901</name>
</gene>
<dbReference type="Proteomes" id="UP000215914">
    <property type="component" value="Chromosome 17"/>
</dbReference>
<keyword evidence="2" id="KW-1185">Reference proteome</keyword>
<protein>
    <submittedName>
        <fullName evidence="1">Uncharacterized protein</fullName>
    </submittedName>
</protein>
<proteinExistence type="predicted"/>
<evidence type="ECO:0000313" key="2">
    <source>
        <dbReference type="Proteomes" id="UP000215914"/>
    </source>
</evidence>
<evidence type="ECO:0000313" key="1">
    <source>
        <dbReference type="EMBL" id="OTF85062.1"/>
    </source>
</evidence>
<accession>A0A251RLA6</accession>
<dbReference type="EMBL" id="CM007906">
    <property type="protein sequence ID" value="OTF85062.1"/>
    <property type="molecule type" value="Genomic_DNA"/>
</dbReference>
<dbReference type="InParanoid" id="A0A251RLA6"/>
<dbReference type="AlphaFoldDB" id="A0A251RLA6"/>